<organism evidence="1">
    <name type="scientific">Siphoviridae sp. ct8WU9</name>
    <dbReference type="NCBI Taxonomy" id="2825364"/>
    <lineage>
        <taxon>Viruses</taxon>
        <taxon>Duplodnaviria</taxon>
        <taxon>Heunggongvirae</taxon>
        <taxon>Uroviricota</taxon>
        <taxon>Caudoviricetes</taxon>
    </lineage>
</organism>
<proteinExistence type="predicted"/>
<protein>
    <submittedName>
        <fullName evidence="1">Uncharacterized protein</fullName>
    </submittedName>
</protein>
<accession>A0A8S5PUL2</accession>
<name>A0A8S5PUL2_9CAUD</name>
<dbReference type="EMBL" id="BK015498">
    <property type="protein sequence ID" value="DAE09964.1"/>
    <property type="molecule type" value="Genomic_DNA"/>
</dbReference>
<reference evidence="1" key="1">
    <citation type="journal article" date="2021" name="Proc. Natl. Acad. Sci. U.S.A.">
        <title>A Catalog of Tens of Thousands of Viruses from Human Metagenomes Reveals Hidden Associations with Chronic Diseases.</title>
        <authorList>
            <person name="Tisza M.J."/>
            <person name="Buck C.B."/>
        </authorList>
    </citation>
    <scope>NUCLEOTIDE SEQUENCE</scope>
    <source>
        <strain evidence="1">Ct8WU9</strain>
    </source>
</reference>
<sequence>MPKVLTNGKIKAGAYRFSDKRRIALCVEEGNAITICGYFTSEEHAKFFMDKVAECVGQNVDCGGDNDAAD</sequence>
<evidence type="ECO:0000313" key="1">
    <source>
        <dbReference type="EMBL" id="DAE09964.1"/>
    </source>
</evidence>